<name>A0A8J6UJF8_9GAMM</name>
<sequence length="334" mass="37685">MKVCFKLIEAGSGSDVWTYNMAKSLQAFGVDTQVDLLPHHYQYYPDLIGSAMAKTDADIVHTNSWNGFRFAQSGVKLVTTEHLVVHDPLIRPYKSFAQARYHNLVRWYEQRAFAAADAITAVSQYTAGQVKHCFGVQAQAIQNGIDVEQFYPQTVSDELVPQARDKIKLLFVGNFTRRKGADLLPHIMEQLGDRFVLLTTSGLQDKRVAESKQIISIGRLNAEQLRQFYNYADIFLFPTRLEGLSLTTIEAMACGMPVVTTDCFSMPELIVDRQGGFLCQQDSVDHFVQSIQTLAESSALRRQYGEFNRSHVESRFSLTGMVQQYVDLYQGLLA</sequence>
<proteinExistence type="predicted"/>
<dbReference type="GO" id="GO:0016757">
    <property type="term" value="F:glycosyltransferase activity"/>
    <property type="evidence" value="ECO:0007669"/>
    <property type="project" value="InterPro"/>
</dbReference>
<accession>A0A8J6UJF8</accession>
<comment type="caution">
    <text evidence="4">The sequence shown here is derived from an EMBL/GenBank/DDBJ whole genome shotgun (WGS) entry which is preliminary data.</text>
</comment>
<dbReference type="AlphaFoldDB" id="A0A8J6UJF8"/>
<evidence type="ECO:0000313" key="4">
    <source>
        <dbReference type="EMBL" id="MBD1390558.1"/>
    </source>
</evidence>
<dbReference type="Pfam" id="PF13439">
    <property type="entry name" value="Glyco_transf_4"/>
    <property type="match status" value="1"/>
</dbReference>
<feature type="domain" description="Glycosyltransferase subfamily 4-like N-terminal" evidence="3">
    <location>
        <begin position="49"/>
        <end position="149"/>
    </location>
</feature>
<feature type="domain" description="Glycosyl transferase family 1" evidence="2">
    <location>
        <begin position="164"/>
        <end position="309"/>
    </location>
</feature>
<evidence type="ECO:0000259" key="2">
    <source>
        <dbReference type="Pfam" id="PF00534"/>
    </source>
</evidence>
<gene>
    <name evidence="4" type="ORF">IC617_14060</name>
</gene>
<protein>
    <submittedName>
        <fullName evidence="4">Glycosyltransferase family 4 protein</fullName>
    </submittedName>
</protein>
<reference evidence="4" key="1">
    <citation type="submission" date="2020-09" db="EMBL/GenBank/DDBJ databases">
        <title>A novel bacterium of genus Neiella, isolated from South China Sea.</title>
        <authorList>
            <person name="Huang H."/>
            <person name="Mo K."/>
            <person name="Hu Y."/>
        </authorList>
    </citation>
    <scope>NUCLEOTIDE SEQUENCE</scope>
    <source>
        <strain evidence="4">HB171785</strain>
    </source>
</reference>
<dbReference type="SUPFAM" id="SSF53756">
    <property type="entry name" value="UDP-Glycosyltransferase/glycogen phosphorylase"/>
    <property type="match status" value="1"/>
</dbReference>
<organism evidence="4 5">
    <name type="scientific">Neiella litorisoli</name>
    <dbReference type="NCBI Taxonomy" id="2771431"/>
    <lineage>
        <taxon>Bacteria</taxon>
        <taxon>Pseudomonadati</taxon>
        <taxon>Pseudomonadota</taxon>
        <taxon>Gammaproteobacteria</taxon>
        <taxon>Alteromonadales</taxon>
        <taxon>Echinimonadaceae</taxon>
        <taxon>Neiella</taxon>
    </lineage>
</organism>
<evidence type="ECO:0000313" key="5">
    <source>
        <dbReference type="Proteomes" id="UP000638014"/>
    </source>
</evidence>
<dbReference type="Proteomes" id="UP000638014">
    <property type="component" value="Unassembled WGS sequence"/>
</dbReference>
<evidence type="ECO:0000256" key="1">
    <source>
        <dbReference type="ARBA" id="ARBA00022679"/>
    </source>
</evidence>
<dbReference type="RefSeq" id="WP_191145628.1">
    <property type="nucleotide sequence ID" value="NZ_JACXAF010000019.1"/>
</dbReference>
<keyword evidence="5" id="KW-1185">Reference proteome</keyword>
<dbReference type="PANTHER" id="PTHR46401:SF2">
    <property type="entry name" value="GLYCOSYLTRANSFERASE WBBK-RELATED"/>
    <property type="match status" value="1"/>
</dbReference>
<dbReference type="Gene3D" id="3.40.50.2000">
    <property type="entry name" value="Glycogen Phosphorylase B"/>
    <property type="match status" value="2"/>
</dbReference>
<dbReference type="EMBL" id="JACXAF010000019">
    <property type="protein sequence ID" value="MBD1390558.1"/>
    <property type="molecule type" value="Genomic_DNA"/>
</dbReference>
<dbReference type="InterPro" id="IPR028098">
    <property type="entry name" value="Glyco_trans_4-like_N"/>
</dbReference>
<dbReference type="GO" id="GO:0009103">
    <property type="term" value="P:lipopolysaccharide biosynthetic process"/>
    <property type="evidence" value="ECO:0007669"/>
    <property type="project" value="TreeGrafter"/>
</dbReference>
<dbReference type="Pfam" id="PF00534">
    <property type="entry name" value="Glycos_transf_1"/>
    <property type="match status" value="1"/>
</dbReference>
<dbReference type="InterPro" id="IPR001296">
    <property type="entry name" value="Glyco_trans_1"/>
</dbReference>
<dbReference type="CDD" id="cd03801">
    <property type="entry name" value="GT4_PimA-like"/>
    <property type="match status" value="1"/>
</dbReference>
<keyword evidence="1" id="KW-0808">Transferase</keyword>
<evidence type="ECO:0000259" key="3">
    <source>
        <dbReference type="Pfam" id="PF13439"/>
    </source>
</evidence>
<dbReference type="PANTHER" id="PTHR46401">
    <property type="entry name" value="GLYCOSYLTRANSFERASE WBBK-RELATED"/>
    <property type="match status" value="1"/>
</dbReference>